<dbReference type="InterPro" id="IPR012349">
    <property type="entry name" value="Split_barrel_FMN-bd"/>
</dbReference>
<organism evidence="1 2">
    <name type="scientific">Cellulomonas humilata</name>
    <dbReference type="NCBI Taxonomy" id="144055"/>
    <lineage>
        <taxon>Bacteria</taxon>
        <taxon>Bacillati</taxon>
        <taxon>Actinomycetota</taxon>
        <taxon>Actinomycetes</taxon>
        <taxon>Micrococcales</taxon>
        <taxon>Cellulomonadaceae</taxon>
        <taxon>Cellulomonas</taxon>
    </lineage>
</organism>
<proteinExistence type="predicted"/>
<dbReference type="NCBIfam" id="TIGR00026">
    <property type="entry name" value="hi_GC_TIGR00026"/>
    <property type="match status" value="1"/>
</dbReference>
<dbReference type="Pfam" id="PF04075">
    <property type="entry name" value="F420H2_quin_red"/>
    <property type="match status" value="1"/>
</dbReference>
<evidence type="ECO:0000313" key="2">
    <source>
        <dbReference type="Proteomes" id="UP000565724"/>
    </source>
</evidence>
<dbReference type="InterPro" id="IPR004378">
    <property type="entry name" value="F420H2_quin_Rdtase"/>
</dbReference>
<dbReference type="AlphaFoldDB" id="A0A7Y6DZH3"/>
<protein>
    <submittedName>
        <fullName evidence="1">Nitroreductase family deazaflavin-dependent oxidoreductase</fullName>
    </submittedName>
</protein>
<dbReference type="Gene3D" id="2.30.110.10">
    <property type="entry name" value="Electron Transport, Fmn-binding Protein, Chain A"/>
    <property type="match status" value="1"/>
</dbReference>
<name>A0A7Y6DZH3_9CELL</name>
<dbReference type="Proteomes" id="UP000565724">
    <property type="component" value="Unassembled WGS sequence"/>
</dbReference>
<dbReference type="EMBL" id="JABMCI010000070">
    <property type="protein sequence ID" value="NUU19117.1"/>
    <property type="molecule type" value="Genomic_DNA"/>
</dbReference>
<sequence length="127" mass="14192">MLPLVRAGLVPYTWMLVTRGRTTGLARKVPVTPVDQDGRRWLVAPYGPVAWVHNARAAGRVQLARRRDVRTYTVREVTDPQQAARVLHRYVQVASATRAYFSADRTDPADAFVADVADHPVFELTPA</sequence>
<gene>
    <name evidence="1" type="ORF">HP550_17860</name>
</gene>
<reference evidence="1 2" key="1">
    <citation type="submission" date="2020-05" db="EMBL/GenBank/DDBJ databases">
        <title>Genome Sequencing of Type Strains.</title>
        <authorList>
            <person name="Lemaire J.F."/>
            <person name="Inderbitzin P."/>
            <person name="Gregorio O.A."/>
            <person name="Collins S.B."/>
            <person name="Wespe N."/>
            <person name="Knight-Connoni V."/>
        </authorList>
    </citation>
    <scope>NUCLEOTIDE SEQUENCE [LARGE SCALE GENOMIC DNA]</scope>
    <source>
        <strain evidence="1 2">ATCC 25174</strain>
    </source>
</reference>
<keyword evidence="2" id="KW-1185">Reference proteome</keyword>
<accession>A0A7Y6DZH3</accession>
<dbReference type="GO" id="GO:0016491">
    <property type="term" value="F:oxidoreductase activity"/>
    <property type="evidence" value="ECO:0007669"/>
    <property type="project" value="InterPro"/>
</dbReference>
<comment type="caution">
    <text evidence="1">The sequence shown here is derived from an EMBL/GenBank/DDBJ whole genome shotgun (WGS) entry which is preliminary data.</text>
</comment>
<evidence type="ECO:0000313" key="1">
    <source>
        <dbReference type="EMBL" id="NUU19117.1"/>
    </source>
</evidence>